<comment type="caution">
    <text evidence="10">The sequence shown here is derived from an EMBL/GenBank/DDBJ whole genome shotgun (WGS) entry which is preliminary data.</text>
</comment>
<evidence type="ECO:0000256" key="3">
    <source>
        <dbReference type="ARBA" id="ARBA00022989"/>
    </source>
</evidence>
<feature type="domain" description="EGF-like" evidence="8">
    <location>
        <begin position="1310"/>
        <end position="1351"/>
    </location>
</feature>
<gene>
    <name evidence="10" type="ORF">EDS130_LOCUS29482</name>
</gene>
<dbReference type="Gene3D" id="4.10.400.10">
    <property type="entry name" value="Low-density Lipoprotein Receptor"/>
    <property type="match status" value="2"/>
</dbReference>
<keyword evidence="2 7" id="KW-0812">Transmembrane</keyword>
<feature type="disulfide bond" evidence="6">
    <location>
        <begin position="1057"/>
        <end position="1066"/>
    </location>
</feature>
<dbReference type="PROSITE" id="PS01209">
    <property type="entry name" value="LDLRA_1"/>
    <property type="match status" value="1"/>
</dbReference>
<feature type="transmembrane region" description="Helical" evidence="7">
    <location>
        <begin position="1645"/>
        <end position="1666"/>
    </location>
</feature>
<evidence type="ECO:0000259" key="8">
    <source>
        <dbReference type="PROSITE" id="PS50026"/>
    </source>
</evidence>
<evidence type="ECO:0000256" key="6">
    <source>
        <dbReference type="PROSITE-ProRule" id="PRU00076"/>
    </source>
</evidence>
<keyword evidence="6" id="KW-0245">EGF-like domain</keyword>
<dbReference type="SUPFAM" id="SSF57196">
    <property type="entry name" value="EGF/Laminin"/>
    <property type="match status" value="1"/>
</dbReference>
<feature type="transmembrane region" description="Helical" evidence="7">
    <location>
        <begin position="1419"/>
        <end position="1443"/>
    </location>
</feature>
<dbReference type="CDD" id="cd00112">
    <property type="entry name" value="LDLa"/>
    <property type="match status" value="2"/>
</dbReference>
<accession>A0A815CFM9</accession>
<dbReference type="Gene3D" id="1.20.1070.10">
    <property type="entry name" value="Rhodopsin 7-helix transmembrane proteins"/>
    <property type="match status" value="1"/>
</dbReference>
<organism evidence="10 11">
    <name type="scientific">Adineta ricciae</name>
    <name type="common">Rotifer</name>
    <dbReference type="NCBI Taxonomy" id="249248"/>
    <lineage>
        <taxon>Eukaryota</taxon>
        <taxon>Metazoa</taxon>
        <taxon>Spiralia</taxon>
        <taxon>Gnathifera</taxon>
        <taxon>Rotifera</taxon>
        <taxon>Eurotatoria</taxon>
        <taxon>Bdelloidea</taxon>
        <taxon>Adinetida</taxon>
        <taxon>Adinetidae</taxon>
        <taxon>Adineta</taxon>
    </lineage>
</organism>
<evidence type="ECO:0000256" key="4">
    <source>
        <dbReference type="ARBA" id="ARBA00023136"/>
    </source>
</evidence>
<feature type="disulfide bond" evidence="6">
    <location>
        <begin position="1341"/>
        <end position="1350"/>
    </location>
</feature>
<comment type="caution">
    <text evidence="6">Lacks conserved residue(s) required for the propagation of feature annotation.</text>
</comment>
<evidence type="ECO:0000256" key="2">
    <source>
        <dbReference type="ARBA" id="ARBA00022692"/>
    </source>
</evidence>
<proteinExistence type="predicted"/>
<dbReference type="InterPro" id="IPR017452">
    <property type="entry name" value="GPCR_Rhodpsn_7TM"/>
</dbReference>
<dbReference type="InterPro" id="IPR023415">
    <property type="entry name" value="LDLR_class-A_CS"/>
</dbReference>
<dbReference type="InterPro" id="IPR049680">
    <property type="entry name" value="FLVCR1-2_SLC49-like"/>
</dbReference>
<dbReference type="OrthoDB" id="9930377at2759"/>
<dbReference type="GO" id="GO:0016020">
    <property type="term" value="C:membrane"/>
    <property type="evidence" value="ECO:0007669"/>
    <property type="project" value="UniProtKB-SubCell"/>
</dbReference>
<dbReference type="PROSITE" id="PS00022">
    <property type="entry name" value="EGF_1"/>
    <property type="match status" value="3"/>
</dbReference>
<keyword evidence="3 7" id="KW-1133">Transmembrane helix</keyword>
<feature type="disulfide bond" evidence="6">
    <location>
        <begin position="1140"/>
        <end position="1149"/>
    </location>
</feature>
<dbReference type="SUPFAM" id="SSF81321">
    <property type="entry name" value="Family A G protein-coupled receptor-like"/>
    <property type="match status" value="1"/>
</dbReference>
<name>A0A815CFM9_ADIRI</name>
<dbReference type="PROSITE" id="PS50068">
    <property type="entry name" value="LDLRA_2"/>
    <property type="match status" value="1"/>
</dbReference>
<dbReference type="PANTHER" id="PTHR10924">
    <property type="entry name" value="MAJOR FACILITATOR SUPERFAMILY PROTEIN-RELATED"/>
    <property type="match status" value="1"/>
</dbReference>
<evidence type="ECO:0000256" key="1">
    <source>
        <dbReference type="ARBA" id="ARBA00004141"/>
    </source>
</evidence>
<evidence type="ECO:0000256" key="7">
    <source>
        <dbReference type="SAM" id="Phobius"/>
    </source>
</evidence>
<protein>
    <submittedName>
        <fullName evidence="10">Uncharacterized protein</fullName>
    </submittedName>
</protein>
<feature type="transmembrane region" description="Helical" evidence="7">
    <location>
        <begin position="27"/>
        <end position="45"/>
    </location>
</feature>
<dbReference type="PROSITE" id="PS01186">
    <property type="entry name" value="EGF_2"/>
    <property type="match status" value="2"/>
</dbReference>
<feature type="transmembrane region" description="Helical" evidence="7">
    <location>
        <begin position="1609"/>
        <end position="1633"/>
    </location>
</feature>
<feature type="transmembrane region" description="Helical" evidence="7">
    <location>
        <begin position="1503"/>
        <end position="1521"/>
    </location>
</feature>
<evidence type="ECO:0000313" key="10">
    <source>
        <dbReference type="EMBL" id="CAF1279715.1"/>
    </source>
</evidence>
<reference evidence="10" key="1">
    <citation type="submission" date="2021-02" db="EMBL/GenBank/DDBJ databases">
        <authorList>
            <person name="Nowell W R."/>
        </authorList>
    </citation>
    <scope>NUCLEOTIDE SEQUENCE</scope>
</reference>
<dbReference type="InterPro" id="IPR002172">
    <property type="entry name" value="LDrepeatLR_classA_rpt"/>
</dbReference>
<keyword evidence="4 7" id="KW-0472">Membrane</keyword>
<feature type="transmembrane region" description="Helical" evidence="7">
    <location>
        <begin position="1381"/>
        <end position="1407"/>
    </location>
</feature>
<dbReference type="SUPFAM" id="SSF103473">
    <property type="entry name" value="MFS general substrate transporter"/>
    <property type="match status" value="1"/>
</dbReference>
<evidence type="ECO:0000259" key="9">
    <source>
        <dbReference type="PROSITE" id="PS50262"/>
    </source>
</evidence>
<dbReference type="SMART" id="SM00192">
    <property type="entry name" value="LDLa"/>
    <property type="match status" value="5"/>
</dbReference>
<feature type="domain" description="G-protein coupled receptors family 1 profile" evidence="9">
    <location>
        <begin position="1398"/>
        <end position="1662"/>
    </location>
</feature>
<dbReference type="Gene3D" id="2.10.25.10">
    <property type="entry name" value="Laminin"/>
    <property type="match status" value="1"/>
</dbReference>
<dbReference type="CDD" id="cd00054">
    <property type="entry name" value="EGF_CA"/>
    <property type="match status" value="1"/>
</dbReference>
<dbReference type="Gene3D" id="1.20.1250.20">
    <property type="entry name" value="MFS general substrate transporter like domains"/>
    <property type="match status" value="1"/>
</dbReference>
<dbReference type="EMBL" id="CAJNOJ010000199">
    <property type="protein sequence ID" value="CAF1279715.1"/>
    <property type="molecule type" value="Genomic_DNA"/>
</dbReference>
<evidence type="ECO:0000256" key="5">
    <source>
        <dbReference type="ARBA" id="ARBA00023157"/>
    </source>
</evidence>
<evidence type="ECO:0000313" key="11">
    <source>
        <dbReference type="Proteomes" id="UP000663852"/>
    </source>
</evidence>
<dbReference type="SMART" id="SM00181">
    <property type="entry name" value="EGF"/>
    <property type="match status" value="3"/>
</dbReference>
<feature type="domain" description="EGF-like" evidence="8">
    <location>
        <begin position="1028"/>
        <end position="1067"/>
    </location>
</feature>
<feature type="transmembrane region" description="Helical" evidence="7">
    <location>
        <begin position="1560"/>
        <end position="1584"/>
    </location>
</feature>
<comment type="subcellular location">
    <subcellularLocation>
        <location evidence="1">Membrane</location>
        <topology evidence="1">Multi-pass membrane protein</topology>
    </subcellularLocation>
</comment>
<dbReference type="Proteomes" id="UP000663852">
    <property type="component" value="Unassembled WGS sequence"/>
</dbReference>
<feature type="domain" description="EGF-like" evidence="8">
    <location>
        <begin position="1105"/>
        <end position="1150"/>
    </location>
</feature>
<dbReference type="PROSITE" id="PS50262">
    <property type="entry name" value="G_PROTEIN_RECEP_F1_2"/>
    <property type="match status" value="1"/>
</dbReference>
<feature type="disulfide bond" evidence="6">
    <location>
        <begin position="1032"/>
        <end position="1042"/>
    </location>
</feature>
<feature type="transmembrane region" description="Helical" evidence="7">
    <location>
        <begin position="65"/>
        <end position="84"/>
    </location>
</feature>
<dbReference type="PRINTS" id="PR00261">
    <property type="entry name" value="LDLRECEPTOR"/>
</dbReference>
<feature type="transmembrane region" description="Helical" evidence="7">
    <location>
        <begin position="91"/>
        <end position="111"/>
    </location>
</feature>
<keyword evidence="5 6" id="KW-1015">Disulfide bond</keyword>
<sequence>MPERTESTVLLNEITQYRVYKIRWIQLIVYILSTFTNAISGMTFAPIESQTSTFFHITSTQVNTLAIVFLFLYPVGTIISIWLSRKLSMRMTMIIGGLLNLGIFIRLLSLITPEYGYAALLVGQIFPALAAPFFLNSTALFAARWFAPSQRDIATAICSMANPSETNLRLYQTISYCLTVWPSKWQVVENEYDQKFTFAALYEQGVTSEELYFWSASMKLIEDYQEYYNQRSMKLNEIKEPSTIFYKCALPYFGPKCQYSLDTYRFSHNLLSELVYEYYKNKYRATTRTCYTDLKCDRGLSSLCLGWYEICDGIVDCFNEGIDEKYCWELNFNVCNENEYQCKNGQCIPMDFFQDYSYDHIECLDASDRYYTDKFILIKPITSDPTFYNEDIQYIRYKHARSTILRNMELLTAEIFIETPSSITDDCWLAFKCHYDIIKQSDPACDEKPFNISFLDIINMTCPQQFLIPATPIAYTHIYFLYDKVILKSNDMFTPHYICYDKRYCDGFLSNRTVISFNNLTCRKPEDFPIFFITEHINSKMTYYIDEIYKQLYQCNTMFYNNSAICDNSKMYQCLNSSKCISIDQLCDGIVDCNNHDDEDCSLINDTCKKRQFKCVISKKCISIHLVDNGICDCNSPSIDTCTDETGIWYDQKDDIPYRFICDGYPHLEPVLIDNQYETDETECDYWECNNIYTRCNSKWNCWNGADEINCNPDIKCPLNFHQCISPETFKLGCLPLEKANDGQIDCVGATDEPKLCRLKESVPLKNFYCKNDTCKYSHELCMQNNRCLNGEDKQLCSLFENISKIESICDYKYESIYTDEHNFICTRLEEDYELQGSYFLLEHMDFPKKGSTEQIETTSMIIKHDRAFSITRSNEQRCHRGLPLHVRLASKNKTSVEACLCPPSYYGETCQYDRQRVSLTLQFKVHSDSRRVLFTFIVSLIDNDNNERTIYSYEQNTYFYFKDCSNKYNIYLLHPTYSYTKNYSIHIDVYEKISLIYRGSFYIPIKYRFLPINRIAVQLTIPSKTYQIKRCSDQLCQHGHCYYYINDGGNRTFCQCHQGWHGKYCTIPHTCQCSLNSSCIGVTANNQSVCVCPINKWGARCFLHSNPCGSEEQKLCLNDGQCIPLDKQLQLSKTYYCLCRKGFRGDNCEKAGTYLKLSFHKDISLPQSIIIHFMSPPALSERFLADSSVVQRVSLYQKDVSVYWSNAFSIVFVQLMDKYYLVLVQDSYNSSIKTYNQIILPSYRCRHVREILNETILSLHPFRRVKYFQIPCEQYAPDLNCFYDDTYFCLCYNFTNKRLSNCFNFDSRTSVNCQDLSDCENGGKCVQDGLKCPKNSICVCPKCFHGRRCQFNSHLFGLSLDAILGYHIQPYAKLTSQPFIINLSLILTMIITILGIINGILSLMVFQSRELRKSGCGVYLLGSSLTTLFTIIIFLLKFSIFVHAQMTYVTNSIFLNIQCYTLDFFLRVGLCMDQYLNTCVASERALTAFQGVRFNKEKSQRMAKYIIILLLFWTITTAIHDPIHRRILHDNDDDAVEDNEKRIWCIASYSSKFRIFNSIINLIHFFVPFALNLISALVIIFFTSQKRKKAQKKITYRQILKEQIRDHLHLLIAPLALVLLAFPRLILSFIAACMNSSYDAWLPLIGYFISCIPPLLTFIIFVMPSKLYMGEFQKRSTQIQTRIRSCFL</sequence>
<dbReference type="PANTHER" id="PTHR10924:SF6">
    <property type="entry name" value="SOLUTE CARRIER FAMILY 49 MEMBER A3"/>
    <property type="match status" value="1"/>
</dbReference>
<dbReference type="InterPro" id="IPR036259">
    <property type="entry name" value="MFS_trans_sf"/>
</dbReference>
<dbReference type="InterPro" id="IPR036055">
    <property type="entry name" value="LDL_receptor-like_sf"/>
</dbReference>
<dbReference type="PROSITE" id="PS50026">
    <property type="entry name" value="EGF_3"/>
    <property type="match status" value="3"/>
</dbReference>
<feature type="transmembrane region" description="Helical" evidence="7">
    <location>
        <begin position="1449"/>
        <end position="1467"/>
    </location>
</feature>
<dbReference type="InterPro" id="IPR000742">
    <property type="entry name" value="EGF"/>
</dbReference>